<dbReference type="AlphaFoldDB" id="A0A6A5ZHY4"/>
<keyword evidence="4" id="KW-1185">Reference proteome</keyword>
<evidence type="ECO:0000256" key="2">
    <source>
        <dbReference type="SAM" id="Phobius"/>
    </source>
</evidence>
<accession>A0A6A5ZHY4</accession>
<feature type="region of interest" description="Disordered" evidence="1">
    <location>
        <begin position="87"/>
        <end position="107"/>
    </location>
</feature>
<protein>
    <submittedName>
        <fullName evidence="3">Uncharacterized protein</fullName>
    </submittedName>
</protein>
<evidence type="ECO:0000313" key="4">
    <source>
        <dbReference type="Proteomes" id="UP000799770"/>
    </source>
</evidence>
<feature type="region of interest" description="Disordered" evidence="1">
    <location>
        <begin position="119"/>
        <end position="152"/>
    </location>
</feature>
<gene>
    <name evidence="3" type="ORF">BDV96DRAFT_685626</name>
</gene>
<proteinExistence type="predicted"/>
<evidence type="ECO:0000313" key="3">
    <source>
        <dbReference type="EMBL" id="KAF2118008.1"/>
    </source>
</evidence>
<organism evidence="3 4">
    <name type="scientific">Lophiotrema nucula</name>
    <dbReference type="NCBI Taxonomy" id="690887"/>
    <lineage>
        <taxon>Eukaryota</taxon>
        <taxon>Fungi</taxon>
        <taxon>Dikarya</taxon>
        <taxon>Ascomycota</taxon>
        <taxon>Pezizomycotina</taxon>
        <taxon>Dothideomycetes</taxon>
        <taxon>Pleosporomycetidae</taxon>
        <taxon>Pleosporales</taxon>
        <taxon>Lophiotremataceae</taxon>
        <taxon>Lophiotrema</taxon>
    </lineage>
</organism>
<keyword evidence="2" id="KW-0812">Transmembrane</keyword>
<keyword evidence="2" id="KW-0472">Membrane</keyword>
<dbReference type="EMBL" id="ML977318">
    <property type="protein sequence ID" value="KAF2118008.1"/>
    <property type="molecule type" value="Genomic_DNA"/>
</dbReference>
<feature type="transmembrane region" description="Helical" evidence="2">
    <location>
        <begin position="277"/>
        <end position="301"/>
    </location>
</feature>
<evidence type="ECO:0000256" key="1">
    <source>
        <dbReference type="SAM" id="MobiDB-lite"/>
    </source>
</evidence>
<feature type="compositionally biased region" description="Low complexity" evidence="1">
    <location>
        <begin position="92"/>
        <end position="107"/>
    </location>
</feature>
<dbReference type="Proteomes" id="UP000799770">
    <property type="component" value="Unassembled WGS sequence"/>
</dbReference>
<name>A0A6A5ZHY4_9PLEO</name>
<reference evidence="3" key="1">
    <citation type="journal article" date="2020" name="Stud. Mycol.">
        <title>101 Dothideomycetes genomes: a test case for predicting lifestyles and emergence of pathogens.</title>
        <authorList>
            <person name="Haridas S."/>
            <person name="Albert R."/>
            <person name="Binder M."/>
            <person name="Bloem J."/>
            <person name="Labutti K."/>
            <person name="Salamov A."/>
            <person name="Andreopoulos B."/>
            <person name="Baker S."/>
            <person name="Barry K."/>
            <person name="Bills G."/>
            <person name="Bluhm B."/>
            <person name="Cannon C."/>
            <person name="Castanera R."/>
            <person name="Culley D."/>
            <person name="Daum C."/>
            <person name="Ezra D."/>
            <person name="Gonzalez J."/>
            <person name="Henrissat B."/>
            <person name="Kuo A."/>
            <person name="Liang C."/>
            <person name="Lipzen A."/>
            <person name="Lutzoni F."/>
            <person name="Magnuson J."/>
            <person name="Mondo S."/>
            <person name="Nolan M."/>
            <person name="Ohm R."/>
            <person name="Pangilinan J."/>
            <person name="Park H.-J."/>
            <person name="Ramirez L."/>
            <person name="Alfaro M."/>
            <person name="Sun H."/>
            <person name="Tritt A."/>
            <person name="Yoshinaga Y."/>
            <person name="Zwiers L.-H."/>
            <person name="Turgeon B."/>
            <person name="Goodwin S."/>
            <person name="Spatafora J."/>
            <person name="Crous P."/>
            <person name="Grigoriev I."/>
        </authorList>
    </citation>
    <scope>NUCLEOTIDE SEQUENCE</scope>
    <source>
        <strain evidence="3">CBS 627.86</strain>
    </source>
</reference>
<feature type="region of interest" description="Disordered" evidence="1">
    <location>
        <begin position="172"/>
        <end position="196"/>
    </location>
</feature>
<keyword evidence="2" id="KW-1133">Transmembrane helix</keyword>
<sequence length="302" mass="33345">MSGGQRQGVGDIIAKYNRLKGIKPEQLQQIPAEHRRIHDDELRLGRYDTSDSDEEAILPGIDVGPGLHDDLSHNGRIDNARFNTNATITEGSDTSPHSSSQSSHTSTKAYASLLEVQRRDQRHVDQTSGARQHKIAGNSKPPSDPSHSSQNWLGFESRFTSESEPETFCHVPLGQQKDGAEDGPRRASCPTKNSPTMTYNETTPLLHNNNAQSLISNPPPRRFGSPIFQPFSSLWFPGVTRNRFVESAKDSSGILRKMGRSLSGGVKRMRDAYRDPIVRVLANMIGLTCFIGAVVALFVSWN</sequence>